<dbReference type="EMBL" id="JFYO01000006">
    <property type="protein sequence ID" value="EZP26863.1"/>
    <property type="molecule type" value="Genomic_DNA"/>
</dbReference>
<gene>
    <name evidence="1" type="ORF">BW34_02065</name>
</gene>
<name>A0A031FQJ7_9MICO</name>
<keyword evidence="2" id="KW-1185">Reference proteome</keyword>
<accession>A0A031FQJ7</accession>
<organism evidence="1 2">
    <name type="scientific">Microbacterium oleivorans</name>
    <dbReference type="NCBI Taxonomy" id="273677"/>
    <lineage>
        <taxon>Bacteria</taxon>
        <taxon>Bacillati</taxon>
        <taxon>Actinomycetota</taxon>
        <taxon>Actinomycetes</taxon>
        <taxon>Micrococcales</taxon>
        <taxon>Microbacteriaceae</taxon>
        <taxon>Microbacterium</taxon>
    </lineage>
</organism>
<dbReference type="Proteomes" id="UP000024001">
    <property type="component" value="Unassembled WGS sequence"/>
</dbReference>
<sequence length="112" mass="12400">MLAPMTIEGRRYVDEVVRVVDLFTTEDFLTGYSFTNCLMVGPAIMIISASQVTNCVFEGERAGLGWMIPREADLIFGVVGFDQSVFDRCRFQRIGFAGDARHLDQLLGLGAS</sequence>
<dbReference type="AlphaFoldDB" id="A0A031FQJ7"/>
<evidence type="ECO:0000313" key="1">
    <source>
        <dbReference type="EMBL" id="EZP26863.1"/>
    </source>
</evidence>
<proteinExistence type="predicted"/>
<comment type="caution">
    <text evidence="1">The sequence shown here is derived from an EMBL/GenBank/DDBJ whole genome shotgun (WGS) entry which is preliminary data.</text>
</comment>
<protein>
    <submittedName>
        <fullName evidence="1">Uncharacterized protein</fullName>
    </submittedName>
</protein>
<evidence type="ECO:0000313" key="2">
    <source>
        <dbReference type="Proteomes" id="UP000024001"/>
    </source>
</evidence>
<reference evidence="1 2" key="1">
    <citation type="submission" date="2014-03" db="EMBL/GenBank/DDBJ databases">
        <title>Draft Genome Sequences of 13 Willow Endophytes.</title>
        <authorList>
            <person name="Gan H.Y."/>
            <person name="Gan H.M."/>
            <person name="Savka M.A."/>
            <person name="Hudson A.O."/>
        </authorList>
    </citation>
    <scope>NUCLEOTIDE SEQUENCE [LARGE SCALE GENOMIC DNA]</scope>
    <source>
        <strain evidence="1 2">RIT293</strain>
    </source>
</reference>